<comment type="caution">
    <text evidence="2">The sequence shown here is derived from an EMBL/GenBank/DDBJ whole genome shotgun (WGS) entry which is preliminary data.</text>
</comment>
<dbReference type="InterPro" id="IPR029068">
    <property type="entry name" value="Glyas_Bleomycin-R_OHBP_Dase"/>
</dbReference>
<dbReference type="GO" id="GO:0051213">
    <property type="term" value="F:dioxygenase activity"/>
    <property type="evidence" value="ECO:0007669"/>
    <property type="project" value="UniProtKB-KW"/>
</dbReference>
<dbReference type="Pfam" id="PF00903">
    <property type="entry name" value="Glyoxalase"/>
    <property type="match status" value="1"/>
</dbReference>
<evidence type="ECO:0000313" key="3">
    <source>
        <dbReference type="Proteomes" id="UP000253628"/>
    </source>
</evidence>
<dbReference type="EMBL" id="QNRQ01000007">
    <property type="protein sequence ID" value="RBP38289.1"/>
    <property type="molecule type" value="Genomic_DNA"/>
</dbReference>
<dbReference type="CDD" id="cd06587">
    <property type="entry name" value="VOC"/>
    <property type="match status" value="1"/>
</dbReference>
<dbReference type="InterPro" id="IPR004360">
    <property type="entry name" value="Glyas_Fos-R_dOase_dom"/>
</dbReference>
<accession>A0A366H9G5</accession>
<dbReference type="AlphaFoldDB" id="A0A366H9G5"/>
<keyword evidence="3" id="KW-1185">Reference proteome</keyword>
<dbReference type="OrthoDB" id="2613830at2"/>
<reference evidence="2 3" key="1">
    <citation type="submission" date="2018-06" db="EMBL/GenBank/DDBJ databases">
        <title>Genomic Encyclopedia of Type Strains, Phase IV (KMG-IV): sequencing the most valuable type-strain genomes for metagenomic binning, comparative biology and taxonomic classification.</title>
        <authorList>
            <person name="Goeker M."/>
        </authorList>
    </citation>
    <scope>NUCLEOTIDE SEQUENCE [LARGE SCALE GENOMIC DNA]</scope>
    <source>
        <strain evidence="2 3">DSM 25520</strain>
    </source>
</reference>
<gene>
    <name evidence="2" type="ORF">DFR37_10753</name>
</gene>
<sequence>MSIVNTTLDGDERGPVVYLDYDQASLDAAYDQSVWASNAARLRHFAICVNDLEASADFYQKTFGLKRVGEETLEAGSGVYLSDGVVNLALLKGSPGSQMEGFVGPHHFGFIVQDSELTAKEIEANGGKFFFTLGDPEKQNFEQKFKDPDGIVFDISRKGWLGTSDV</sequence>
<dbReference type="RefSeq" id="WP_113933855.1">
    <property type="nucleotide sequence ID" value="NZ_JACCEU010000008.1"/>
</dbReference>
<feature type="domain" description="VOC" evidence="1">
    <location>
        <begin position="41"/>
        <end position="158"/>
    </location>
</feature>
<evidence type="ECO:0000259" key="1">
    <source>
        <dbReference type="PROSITE" id="PS51819"/>
    </source>
</evidence>
<name>A0A366H9G5_9BURK</name>
<keyword evidence="2" id="KW-0560">Oxidoreductase</keyword>
<evidence type="ECO:0000313" key="2">
    <source>
        <dbReference type="EMBL" id="RBP38289.1"/>
    </source>
</evidence>
<organism evidence="2 3">
    <name type="scientific">Eoetvoesiella caeni</name>
    <dbReference type="NCBI Taxonomy" id="645616"/>
    <lineage>
        <taxon>Bacteria</taxon>
        <taxon>Pseudomonadati</taxon>
        <taxon>Pseudomonadota</taxon>
        <taxon>Betaproteobacteria</taxon>
        <taxon>Burkholderiales</taxon>
        <taxon>Alcaligenaceae</taxon>
        <taxon>Eoetvoesiella</taxon>
    </lineage>
</organism>
<proteinExistence type="predicted"/>
<dbReference type="Proteomes" id="UP000253628">
    <property type="component" value="Unassembled WGS sequence"/>
</dbReference>
<dbReference type="PROSITE" id="PS51819">
    <property type="entry name" value="VOC"/>
    <property type="match status" value="1"/>
</dbReference>
<keyword evidence="2" id="KW-0223">Dioxygenase</keyword>
<protein>
    <submittedName>
        <fullName evidence="2">Catechol 2,3-dioxygenase-like lactoylglutathione lyase family enzyme</fullName>
    </submittedName>
</protein>
<dbReference type="Gene3D" id="3.10.180.10">
    <property type="entry name" value="2,3-Dihydroxybiphenyl 1,2-Dioxygenase, domain 1"/>
    <property type="match status" value="1"/>
</dbReference>
<dbReference type="GO" id="GO:0016829">
    <property type="term" value="F:lyase activity"/>
    <property type="evidence" value="ECO:0007669"/>
    <property type="project" value="UniProtKB-KW"/>
</dbReference>
<dbReference type="InterPro" id="IPR037523">
    <property type="entry name" value="VOC_core"/>
</dbReference>
<keyword evidence="2" id="KW-0456">Lyase</keyword>
<dbReference type="SUPFAM" id="SSF54593">
    <property type="entry name" value="Glyoxalase/Bleomycin resistance protein/Dihydroxybiphenyl dioxygenase"/>
    <property type="match status" value="1"/>
</dbReference>